<keyword evidence="2" id="KW-1185">Reference proteome</keyword>
<evidence type="ECO:0000313" key="2">
    <source>
        <dbReference type="Proteomes" id="UP000547458"/>
    </source>
</evidence>
<gene>
    <name evidence="1" type="ORF">BJ994_000233</name>
</gene>
<proteinExistence type="predicted"/>
<dbReference type="AlphaFoldDB" id="A0A846RM01"/>
<comment type="caution">
    <text evidence="1">The sequence shown here is derived from an EMBL/GenBank/DDBJ whole genome shotgun (WGS) entry which is preliminary data.</text>
</comment>
<organism evidence="1 2">
    <name type="scientific">Arthrobacter pigmenti</name>
    <dbReference type="NCBI Taxonomy" id="271432"/>
    <lineage>
        <taxon>Bacteria</taxon>
        <taxon>Bacillati</taxon>
        <taxon>Actinomycetota</taxon>
        <taxon>Actinomycetes</taxon>
        <taxon>Micrococcales</taxon>
        <taxon>Micrococcaceae</taxon>
        <taxon>Arthrobacter</taxon>
    </lineage>
</organism>
<reference evidence="1 2" key="1">
    <citation type="submission" date="2020-03" db="EMBL/GenBank/DDBJ databases">
        <title>Sequencing the genomes of 1000 actinobacteria strains.</title>
        <authorList>
            <person name="Klenk H.-P."/>
        </authorList>
    </citation>
    <scope>NUCLEOTIDE SEQUENCE [LARGE SCALE GENOMIC DNA]</scope>
    <source>
        <strain evidence="1 2">DSM 16403</strain>
    </source>
</reference>
<dbReference type="Proteomes" id="UP000547458">
    <property type="component" value="Unassembled WGS sequence"/>
</dbReference>
<evidence type="ECO:0000313" key="1">
    <source>
        <dbReference type="EMBL" id="NJC21157.1"/>
    </source>
</evidence>
<accession>A0A846RM01</accession>
<dbReference type="EMBL" id="JAATJL010000001">
    <property type="protein sequence ID" value="NJC21157.1"/>
    <property type="molecule type" value="Genomic_DNA"/>
</dbReference>
<name>A0A846RM01_9MICC</name>
<sequence>MSATEPLPRATVLETLAVLGNVLVPTLAKGL</sequence>
<protein>
    <submittedName>
        <fullName evidence="1">Uncharacterized protein</fullName>
    </submittedName>
</protein>